<keyword evidence="3" id="KW-1185">Reference proteome</keyword>
<dbReference type="Proteomes" id="UP001501459">
    <property type="component" value="Unassembled WGS sequence"/>
</dbReference>
<keyword evidence="1" id="KW-0812">Transmembrane</keyword>
<sequence>MDDFRRRPKIIGMGAAGLIGLGWVAWLGVAIRVKIVAQGGSAID</sequence>
<evidence type="ECO:0000313" key="2">
    <source>
        <dbReference type="EMBL" id="GAA0434997.1"/>
    </source>
</evidence>
<dbReference type="EMBL" id="BAAADM010000023">
    <property type="protein sequence ID" value="GAA0434997.1"/>
    <property type="molecule type" value="Genomic_DNA"/>
</dbReference>
<name>A0ABN0Z722_9BACI</name>
<evidence type="ECO:0000313" key="3">
    <source>
        <dbReference type="Proteomes" id="UP001501459"/>
    </source>
</evidence>
<evidence type="ECO:0000256" key="1">
    <source>
        <dbReference type="SAM" id="Phobius"/>
    </source>
</evidence>
<comment type="caution">
    <text evidence="2">The sequence shown here is derived from an EMBL/GenBank/DDBJ whole genome shotgun (WGS) entry which is preliminary data.</text>
</comment>
<keyword evidence="1" id="KW-0472">Membrane</keyword>
<proteinExistence type="predicted"/>
<gene>
    <name evidence="2" type="ORF">GCM10008983_09480</name>
</gene>
<dbReference type="RefSeq" id="WP_343751512.1">
    <property type="nucleotide sequence ID" value="NZ_BAAADM010000023.1"/>
</dbReference>
<feature type="transmembrane region" description="Helical" evidence="1">
    <location>
        <begin position="12"/>
        <end position="31"/>
    </location>
</feature>
<protein>
    <submittedName>
        <fullName evidence="2">Uncharacterized protein</fullName>
    </submittedName>
</protein>
<reference evidence="2 3" key="1">
    <citation type="journal article" date="2019" name="Int. J. Syst. Evol. Microbiol.">
        <title>The Global Catalogue of Microorganisms (GCM) 10K type strain sequencing project: providing services to taxonomists for standard genome sequencing and annotation.</title>
        <authorList>
            <consortium name="The Broad Institute Genomics Platform"/>
            <consortium name="The Broad Institute Genome Sequencing Center for Infectious Disease"/>
            <person name="Wu L."/>
            <person name="Ma J."/>
        </authorList>
    </citation>
    <scope>NUCLEOTIDE SEQUENCE [LARGE SCALE GENOMIC DNA]</scope>
    <source>
        <strain evidence="2 3">JCM 12149</strain>
    </source>
</reference>
<accession>A0ABN0Z722</accession>
<organism evidence="2 3">
    <name type="scientific">Lentibacillus halophilus</name>
    <dbReference type="NCBI Taxonomy" id="295065"/>
    <lineage>
        <taxon>Bacteria</taxon>
        <taxon>Bacillati</taxon>
        <taxon>Bacillota</taxon>
        <taxon>Bacilli</taxon>
        <taxon>Bacillales</taxon>
        <taxon>Bacillaceae</taxon>
        <taxon>Lentibacillus</taxon>
    </lineage>
</organism>
<keyword evidence="1" id="KW-1133">Transmembrane helix</keyword>